<protein>
    <submittedName>
        <fullName evidence="3">Uncharacterized protein</fullName>
    </submittedName>
</protein>
<dbReference type="AlphaFoldDB" id="A0A067SXY7"/>
<evidence type="ECO:0000256" key="1">
    <source>
        <dbReference type="SAM" id="MobiDB-lite"/>
    </source>
</evidence>
<feature type="compositionally biased region" description="Low complexity" evidence="1">
    <location>
        <begin position="1"/>
        <end position="25"/>
    </location>
</feature>
<dbReference type="HOGENOM" id="CLU_1081994_0_0_1"/>
<keyword evidence="2" id="KW-0812">Transmembrane</keyword>
<reference evidence="4" key="1">
    <citation type="journal article" date="2014" name="Proc. Natl. Acad. Sci. U.S.A.">
        <title>Extensive sampling of basidiomycete genomes demonstrates inadequacy of the white-rot/brown-rot paradigm for wood decay fungi.</title>
        <authorList>
            <person name="Riley R."/>
            <person name="Salamov A.A."/>
            <person name="Brown D.W."/>
            <person name="Nagy L.G."/>
            <person name="Floudas D."/>
            <person name="Held B.W."/>
            <person name="Levasseur A."/>
            <person name="Lombard V."/>
            <person name="Morin E."/>
            <person name="Otillar R."/>
            <person name="Lindquist E.A."/>
            <person name="Sun H."/>
            <person name="LaButti K.M."/>
            <person name="Schmutz J."/>
            <person name="Jabbour D."/>
            <person name="Luo H."/>
            <person name="Baker S.E."/>
            <person name="Pisabarro A.G."/>
            <person name="Walton J.D."/>
            <person name="Blanchette R.A."/>
            <person name="Henrissat B."/>
            <person name="Martin F."/>
            <person name="Cullen D."/>
            <person name="Hibbett D.S."/>
            <person name="Grigoriev I.V."/>
        </authorList>
    </citation>
    <scope>NUCLEOTIDE SEQUENCE [LARGE SCALE GENOMIC DNA]</scope>
    <source>
        <strain evidence="4">CBS 339.88</strain>
    </source>
</reference>
<feature type="region of interest" description="Disordered" evidence="1">
    <location>
        <begin position="94"/>
        <end position="173"/>
    </location>
</feature>
<proteinExistence type="predicted"/>
<accession>A0A067SXY7</accession>
<feature type="transmembrane region" description="Helical" evidence="2">
    <location>
        <begin position="222"/>
        <end position="248"/>
    </location>
</feature>
<gene>
    <name evidence="3" type="ORF">GALMADRAFT_142862</name>
</gene>
<sequence length="257" mass="26820">MSFFFAPSASNSGSTSLSSSPNGAPLDDLKDDRNETLTNQAPGDETLPTSASVLSSPKDHPVKVSRAESVAYTTATNPGLDLFAFDVDVDASRMSASTSSSPSSSSTKLSETSGSGFSSDSESERMSPTLTQKATLGEGSKNWSTATSLPESASSAPTIKPPAISLKDKGKAPAYPNTLQAALRTDRSTLHMSRSSGETKIRRSPRHGRAKHVYENGISRDFLLIVALCIGLACAGILAVRPAILAIYGGGFDLDDL</sequence>
<organism evidence="3 4">
    <name type="scientific">Galerina marginata (strain CBS 339.88)</name>
    <dbReference type="NCBI Taxonomy" id="685588"/>
    <lineage>
        <taxon>Eukaryota</taxon>
        <taxon>Fungi</taxon>
        <taxon>Dikarya</taxon>
        <taxon>Basidiomycota</taxon>
        <taxon>Agaricomycotina</taxon>
        <taxon>Agaricomycetes</taxon>
        <taxon>Agaricomycetidae</taxon>
        <taxon>Agaricales</taxon>
        <taxon>Agaricineae</taxon>
        <taxon>Strophariaceae</taxon>
        <taxon>Galerina</taxon>
    </lineage>
</organism>
<dbReference type="OrthoDB" id="3022434at2759"/>
<evidence type="ECO:0000313" key="4">
    <source>
        <dbReference type="Proteomes" id="UP000027222"/>
    </source>
</evidence>
<keyword evidence="2" id="KW-1133">Transmembrane helix</keyword>
<feature type="compositionally biased region" description="Polar residues" evidence="1">
    <location>
        <begin position="141"/>
        <end position="157"/>
    </location>
</feature>
<evidence type="ECO:0000256" key="2">
    <source>
        <dbReference type="SAM" id="Phobius"/>
    </source>
</evidence>
<feature type="region of interest" description="Disordered" evidence="1">
    <location>
        <begin position="1"/>
        <end position="65"/>
    </location>
</feature>
<keyword evidence="2" id="KW-0472">Membrane</keyword>
<dbReference type="EMBL" id="KL142388">
    <property type="protein sequence ID" value="KDR72539.1"/>
    <property type="molecule type" value="Genomic_DNA"/>
</dbReference>
<name>A0A067SXY7_GALM3</name>
<feature type="compositionally biased region" description="Polar residues" evidence="1">
    <location>
        <begin position="36"/>
        <end position="55"/>
    </location>
</feature>
<keyword evidence="4" id="KW-1185">Reference proteome</keyword>
<dbReference type="Proteomes" id="UP000027222">
    <property type="component" value="Unassembled WGS sequence"/>
</dbReference>
<evidence type="ECO:0000313" key="3">
    <source>
        <dbReference type="EMBL" id="KDR72539.1"/>
    </source>
</evidence>
<feature type="compositionally biased region" description="Low complexity" evidence="1">
    <location>
        <begin position="94"/>
        <end position="120"/>
    </location>
</feature>